<reference evidence="11" key="1">
    <citation type="submission" date="2025-08" db="UniProtKB">
        <authorList>
            <consortium name="RefSeq"/>
        </authorList>
    </citation>
    <scope>IDENTIFICATION</scope>
    <source>
        <tissue evidence="11">Sperm</tissue>
    </source>
</reference>
<dbReference type="GeneID" id="116952947"/>
<keyword evidence="4 11" id="KW-0689">Ribosomal protein</keyword>
<dbReference type="GO" id="GO:0003735">
    <property type="term" value="F:structural constituent of ribosome"/>
    <property type="evidence" value="ECO:0007669"/>
    <property type="project" value="InterPro"/>
</dbReference>
<dbReference type="InterPro" id="IPR026299">
    <property type="entry name" value="MRP-S31"/>
</dbReference>
<dbReference type="RefSeq" id="XP_032828588.1">
    <property type="nucleotide sequence ID" value="XM_032972697.1"/>
</dbReference>
<sequence length="370" mass="40835">MAMARMRMAMRAMLLGHAARTHGRCGARGGGAERGLAAAWTDGGLCAPRRRVATTAGGGGGEDAAGGSGESAAGGGGGGSPEERLLSVLGSMRVEVRTKRPLRPPATTEGGGERQRAAPRPVPPPLAAAARAVAEDVPGRREETESELLEQLRQHEAQSDAARRGDLGSLSDIISAMRVSRKSSVPSQSMNQIRHDEDWQGFQSHQHKREANEELIQRFNKRLARRHLNIFRELPRDDAAAADQQQQAFEPTLWELELESAIAATVNHAPRNGFEEMIQWTEEGKLWLYPVNNEQGLEEEAAVPFHEHVFLERHLTEFPSSGPVRHFMQLVVTGLSKNPYLTVAQKREHIAWFREYFEKKRSILERAESA</sequence>
<evidence type="ECO:0000256" key="3">
    <source>
        <dbReference type="ARBA" id="ARBA00022946"/>
    </source>
</evidence>
<evidence type="ECO:0000256" key="5">
    <source>
        <dbReference type="ARBA" id="ARBA00023128"/>
    </source>
</evidence>
<organism evidence="10 11">
    <name type="scientific">Petromyzon marinus</name>
    <name type="common">Sea lamprey</name>
    <dbReference type="NCBI Taxonomy" id="7757"/>
    <lineage>
        <taxon>Eukaryota</taxon>
        <taxon>Metazoa</taxon>
        <taxon>Chordata</taxon>
        <taxon>Craniata</taxon>
        <taxon>Vertebrata</taxon>
        <taxon>Cyclostomata</taxon>
        <taxon>Hyperoartia</taxon>
        <taxon>Petromyzontiformes</taxon>
        <taxon>Petromyzontidae</taxon>
        <taxon>Petromyzon</taxon>
    </lineage>
</organism>
<dbReference type="Proteomes" id="UP001318040">
    <property type="component" value="Chromosome 49"/>
</dbReference>
<accession>A0AAJ7U5C4</accession>
<evidence type="ECO:0000313" key="11">
    <source>
        <dbReference type="RefSeq" id="XP_032828588.1"/>
    </source>
</evidence>
<evidence type="ECO:0000256" key="1">
    <source>
        <dbReference type="ARBA" id="ARBA00004173"/>
    </source>
</evidence>
<dbReference type="Pfam" id="PF15433">
    <property type="entry name" value="MRP-S31"/>
    <property type="match status" value="1"/>
</dbReference>
<evidence type="ECO:0000256" key="8">
    <source>
        <dbReference type="ARBA" id="ARBA00035363"/>
    </source>
</evidence>
<keyword evidence="5" id="KW-0496">Mitochondrion</keyword>
<name>A0AAJ7U5C4_PETMA</name>
<dbReference type="PANTHER" id="PTHR13231">
    <property type="entry name" value="MITOCHONDRIAL RIBOSOMAL PROTEIN S31"/>
    <property type="match status" value="1"/>
</dbReference>
<comment type="similarity">
    <text evidence="2">Belongs to the mitochondrion-specific ribosomal protein mS31 family.</text>
</comment>
<keyword evidence="6" id="KW-0687">Ribonucleoprotein</keyword>
<dbReference type="KEGG" id="pmrn:116952947"/>
<feature type="compositionally biased region" description="Gly residues" evidence="9">
    <location>
        <begin position="56"/>
        <end position="80"/>
    </location>
</feature>
<keyword evidence="3" id="KW-0809">Transit peptide</keyword>
<evidence type="ECO:0000313" key="10">
    <source>
        <dbReference type="Proteomes" id="UP001318040"/>
    </source>
</evidence>
<evidence type="ECO:0000256" key="2">
    <source>
        <dbReference type="ARBA" id="ARBA00011057"/>
    </source>
</evidence>
<evidence type="ECO:0000256" key="4">
    <source>
        <dbReference type="ARBA" id="ARBA00022980"/>
    </source>
</evidence>
<dbReference type="CTD" id="10240"/>
<comment type="subcellular location">
    <subcellularLocation>
        <location evidence="1">Mitochondrion</location>
    </subcellularLocation>
</comment>
<dbReference type="GO" id="GO:0005763">
    <property type="term" value="C:mitochondrial small ribosomal subunit"/>
    <property type="evidence" value="ECO:0007669"/>
    <property type="project" value="InterPro"/>
</dbReference>
<feature type="compositionally biased region" description="Basic and acidic residues" evidence="9">
    <location>
        <begin position="133"/>
        <end position="143"/>
    </location>
</feature>
<dbReference type="PANTHER" id="PTHR13231:SF3">
    <property type="entry name" value="SMALL RIBOSOMAL SUBUNIT PROTEIN MS31"/>
    <property type="match status" value="1"/>
</dbReference>
<dbReference type="AlphaFoldDB" id="A0AAJ7U5C4"/>
<evidence type="ECO:0000256" key="6">
    <source>
        <dbReference type="ARBA" id="ARBA00023274"/>
    </source>
</evidence>
<keyword evidence="10" id="KW-1185">Reference proteome</keyword>
<evidence type="ECO:0000256" key="9">
    <source>
        <dbReference type="SAM" id="MobiDB-lite"/>
    </source>
</evidence>
<gene>
    <name evidence="11" type="primary">MRPS31</name>
</gene>
<evidence type="ECO:0000256" key="7">
    <source>
        <dbReference type="ARBA" id="ARBA00035133"/>
    </source>
</evidence>
<proteinExistence type="inferred from homology"/>
<feature type="region of interest" description="Disordered" evidence="9">
    <location>
        <begin position="54"/>
        <end position="147"/>
    </location>
</feature>
<protein>
    <recommendedName>
        <fullName evidence="7">Small ribosomal subunit protein mS31</fullName>
    </recommendedName>
    <alternativeName>
        <fullName evidence="8">28S ribosomal protein S31, mitochondrial</fullName>
    </alternativeName>
</protein>